<organism evidence="3 4">
    <name type="scientific">Duncaniella freteri</name>
    <dbReference type="NCBI Taxonomy" id="2530391"/>
    <lineage>
        <taxon>Bacteria</taxon>
        <taxon>Pseudomonadati</taxon>
        <taxon>Bacteroidota</taxon>
        <taxon>Bacteroidia</taxon>
        <taxon>Bacteroidales</taxon>
        <taxon>Muribaculaceae</taxon>
        <taxon>Duncaniella</taxon>
    </lineage>
</organism>
<feature type="domain" description="Acb2/Tad1 hairpin" evidence="2">
    <location>
        <begin position="17"/>
        <end position="56"/>
    </location>
</feature>
<keyword evidence="1" id="KW-0547">Nucleotide-binding</keyword>
<evidence type="ECO:0000256" key="1">
    <source>
        <dbReference type="ARBA" id="ARBA00022741"/>
    </source>
</evidence>
<comment type="caution">
    <text evidence="3">The sequence shown here is derived from an EMBL/GenBank/DDBJ whole genome shotgun (WGS) entry which is preliminary data.</text>
</comment>
<dbReference type="EMBL" id="SJSA01000002">
    <property type="protein sequence ID" value="TGG37113.1"/>
    <property type="molecule type" value="Genomic_DNA"/>
</dbReference>
<dbReference type="Pfam" id="PF24729">
    <property type="entry name" value="Acb2_Tad1_hairpin"/>
    <property type="match status" value="1"/>
</dbReference>
<dbReference type="GeneID" id="82151101"/>
<keyword evidence="4" id="KW-1185">Reference proteome</keyword>
<evidence type="ECO:0000313" key="4">
    <source>
        <dbReference type="Proteomes" id="UP000297635"/>
    </source>
</evidence>
<name>A0A4Z0V716_9BACT</name>
<gene>
    <name evidence="3" type="ORF">EZ315_15035</name>
</gene>
<dbReference type="GO" id="GO:0000166">
    <property type="term" value="F:nucleotide binding"/>
    <property type="evidence" value="ECO:0007669"/>
    <property type="project" value="UniProtKB-KW"/>
</dbReference>
<evidence type="ECO:0000313" key="3">
    <source>
        <dbReference type="EMBL" id="TGG37113.1"/>
    </source>
</evidence>
<proteinExistence type="predicted"/>
<dbReference type="Proteomes" id="UP000297635">
    <property type="component" value="Unassembled WGS sequence"/>
</dbReference>
<dbReference type="InterPro" id="IPR056098">
    <property type="entry name" value="Acb2/Tad1_hairpin"/>
</dbReference>
<dbReference type="AlphaFoldDB" id="A0A4Z0V716"/>
<reference evidence="3 4" key="1">
    <citation type="submission" date="2019-02" db="EMBL/GenBank/DDBJ databases">
        <title>Isolation and identification of novel species under the genus Muribaculum.</title>
        <authorList>
            <person name="Miyake S."/>
            <person name="Ding Y."/>
            <person name="Low A."/>
            <person name="Soh M."/>
            <person name="Seedorf H."/>
        </authorList>
    </citation>
    <scope>NUCLEOTIDE SEQUENCE [LARGE SCALE GENOMIC DNA]</scope>
    <source>
        <strain evidence="3 4">TLL-A3</strain>
    </source>
</reference>
<evidence type="ECO:0000259" key="2">
    <source>
        <dbReference type="Pfam" id="PF24729"/>
    </source>
</evidence>
<protein>
    <recommendedName>
        <fullName evidence="2">Acb2/Tad1 hairpin domain-containing protein</fullName>
    </recommendedName>
</protein>
<sequence length="70" mass="7855">MENLNVKQLVELEEVAAATQAQLQQASNTIAKVYPNREASLVKTKIEEAMMWLDKYQAGVCIDLANKTCR</sequence>
<dbReference type="RefSeq" id="WP_135472792.1">
    <property type="nucleotide sequence ID" value="NZ_CASJDB010000009.1"/>
</dbReference>
<accession>A0A4Z0V716</accession>